<sequence>MKRRDFIKSVSLSPLLFSNLNANDDLSNSLGDYKALVCIYLFGGNDAFNMFVPIGDDSKSGYNNYAQGRANLAVSDNALAIPNLGFQDDYSLSSNPYNVDGTSTSAYVKGYYPIDGSDMGVNGMMPEVAFLIKSRYISMVTNMGNLIKPSTKTLLTSRPLEYEPPFLFAHNHQRRVQYTGIANNLNTTGWAGRLGDIWKDVNSLGVNISFAGTTRMMIGDSTKSISLHNSPQEYKSMEIANPNHQSRRDIFKVLSNLSDSNSYFNHHQTKLQESLNLSDIMATNWGSAKDFTTMKDSYGNSLFNVPTNNITQLDVDLSGNLIEQLEAVAKMIDISSNSLSQQRQIYYVQLGGFDTHSSQMRNHPKLLRELSLGLWKFQKALNSMNMSQKVTTFTMSDFGRSLGSNGDGTDHAWGSNAIVMGGAIDKIKVGEIPDWTLGGDDDISNKGRIIPTISTEQYLATITKWFGVNESQMDILFPNLQNFDSRDIGIFG</sequence>
<evidence type="ECO:0000313" key="1">
    <source>
        <dbReference type="EMBL" id="SHO81704.1"/>
    </source>
</evidence>
<accession>A0A1W1ELI8</accession>
<dbReference type="AlphaFoldDB" id="A0A1W1ELI8"/>
<organism evidence="1">
    <name type="scientific">hydrothermal vent metagenome</name>
    <dbReference type="NCBI Taxonomy" id="652676"/>
    <lineage>
        <taxon>unclassified sequences</taxon>
        <taxon>metagenomes</taxon>
        <taxon>ecological metagenomes</taxon>
    </lineage>
</organism>
<dbReference type="EMBL" id="FRYL01000045">
    <property type="protein sequence ID" value="SHO81704.1"/>
    <property type="molecule type" value="Genomic_DNA"/>
</dbReference>
<proteinExistence type="predicted"/>
<dbReference type="PANTHER" id="PTHR43737">
    <property type="entry name" value="BLL7424 PROTEIN"/>
    <property type="match status" value="1"/>
</dbReference>
<evidence type="ECO:0008006" key="2">
    <source>
        <dbReference type="Google" id="ProtNLM"/>
    </source>
</evidence>
<gene>
    <name evidence="1" type="ORF">MNB_SV-15-1250</name>
</gene>
<dbReference type="InterPro" id="IPR010869">
    <property type="entry name" value="DUF1501"/>
</dbReference>
<protein>
    <recommendedName>
        <fullName evidence="2">DUF1501 domain-containing protein</fullName>
    </recommendedName>
</protein>
<dbReference type="Pfam" id="PF07394">
    <property type="entry name" value="DUF1501"/>
    <property type="match status" value="1"/>
</dbReference>
<dbReference type="PANTHER" id="PTHR43737:SF1">
    <property type="entry name" value="DUF1501 DOMAIN-CONTAINING PROTEIN"/>
    <property type="match status" value="1"/>
</dbReference>
<reference evidence="1" key="1">
    <citation type="submission" date="2016-10" db="EMBL/GenBank/DDBJ databases">
        <authorList>
            <person name="de Groot N.N."/>
        </authorList>
    </citation>
    <scope>NUCLEOTIDE SEQUENCE</scope>
</reference>
<name>A0A1W1ELI8_9ZZZZ</name>